<dbReference type="RefSeq" id="WP_028498788.1">
    <property type="nucleotide sequence ID" value="NZ_CP028519.1"/>
</dbReference>
<sequence length="364" mass="40978">MIFYRSVLRELTAVAFAVFSVLLAIMTVTQVVKLFDKAAAGVLPTDAIVAMIAFSTLSYFGTLLSITLFISVLVVLTRTWRDHEMAVWLTSGLSPNRWIQPILAFSVPLTILITIVSLYLGPWAARKGSEYSDVLRQREEVSALAPGVFKESRSGDKVYFVENYSGEAGAAYNIFVRSVTDGKTSIVFAREGTVRTEPNGERYLHLKSGRRYEGEAGHADWRVVEFDRYRVKITQNIRSNEDSRTKTADMSRLVGSDRSEDKAELAWRISLPIASLILALIAIPLSYYNPRSGHTFNLLIALFVYQLYYNLISLMQSWIAKGVLSSYWALALLHLLMAGVFVLLMLWRRKPLKLWLRSLGGSRA</sequence>
<dbReference type="EMBL" id="CP028519">
    <property type="protein sequence ID" value="AVY95068.1"/>
    <property type="molecule type" value="Genomic_DNA"/>
</dbReference>
<proteinExistence type="predicted"/>
<evidence type="ECO:0000256" key="3">
    <source>
        <dbReference type="ARBA" id="ARBA00022448"/>
    </source>
</evidence>
<keyword evidence="4" id="KW-1003">Cell membrane</keyword>
<dbReference type="Pfam" id="PF03739">
    <property type="entry name" value="LptF_LptG"/>
    <property type="match status" value="1"/>
</dbReference>
<keyword evidence="7 9" id="KW-1133">Transmembrane helix</keyword>
<dbReference type="InterPro" id="IPR005495">
    <property type="entry name" value="LptG/LptF_permease"/>
</dbReference>
<reference evidence="10 11" key="1">
    <citation type="submission" date="2018-04" db="EMBL/GenBank/DDBJ databases">
        <title>Denitrifier Microvirgula.</title>
        <authorList>
            <person name="Anderson E."/>
            <person name="Jang J."/>
            <person name="Ishii S."/>
        </authorList>
    </citation>
    <scope>NUCLEOTIDE SEQUENCE [LARGE SCALE GENOMIC DNA]</scope>
    <source>
        <strain evidence="10 11">BE2.4</strain>
    </source>
</reference>
<feature type="transmembrane region" description="Helical" evidence="9">
    <location>
        <begin position="265"/>
        <end position="288"/>
    </location>
</feature>
<feature type="transmembrane region" description="Helical" evidence="9">
    <location>
        <begin position="98"/>
        <end position="120"/>
    </location>
</feature>
<accession>A0A2S0PCF1</accession>
<feature type="transmembrane region" description="Helical" evidence="9">
    <location>
        <begin position="295"/>
        <end position="315"/>
    </location>
</feature>
<evidence type="ECO:0000256" key="6">
    <source>
        <dbReference type="ARBA" id="ARBA00022692"/>
    </source>
</evidence>
<evidence type="ECO:0000256" key="9">
    <source>
        <dbReference type="SAM" id="Phobius"/>
    </source>
</evidence>
<dbReference type="NCBIfam" id="TIGR04407">
    <property type="entry name" value="LptF_YjgP"/>
    <property type="match status" value="1"/>
</dbReference>
<keyword evidence="8 9" id="KW-0472">Membrane</keyword>
<evidence type="ECO:0000313" key="11">
    <source>
        <dbReference type="Proteomes" id="UP000244173"/>
    </source>
</evidence>
<evidence type="ECO:0000256" key="1">
    <source>
        <dbReference type="ARBA" id="ARBA00004429"/>
    </source>
</evidence>
<keyword evidence="3" id="KW-0813">Transport</keyword>
<protein>
    <recommendedName>
        <fullName evidence="2">Lipopolysaccharide export system permease protein LptF</fullName>
    </recommendedName>
</protein>
<dbReference type="GO" id="GO:0055085">
    <property type="term" value="P:transmembrane transport"/>
    <property type="evidence" value="ECO:0007669"/>
    <property type="project" value="InterPro"/>
</dbReference>
<organism evidence="10 11">
    <name type="scientific">Microvirgula aerodenitrificans</name>
    <dbReference type="NCBI Taxonomy" id="57480"/>
    <lineage>
        <taxon>Bacteria</taxon>
        <taxon>Pseudomonadati</taxon>
        <taxon>Pseudomonadota</taxon>
        <taxon>Betaproteobacteria</taxon>
        <taxon>Neisseriales</taxon>
        <taxon>Aquaspirillaceae</taxon>
        <taxon>Microvirgula</taxon>
    </lineage>
</organism>
<keyword evidence="5" id="KW-0997">Cell inner membrane</keyword>
<keyword evidence="11" id="KW-1185">Reference proteome</keyword>
<dbReference type="KEGG" id="maer:DAI18_14225"/>
<gene>
    <name evidence="10" type="primary">lptF</name>
    <name evidence="10" type="ORF">DAI18_14225</name>
</gene>
<evidence type="ECO:0000256" key="2">
    <source>
        <dbReference type="ARBA" id="ARBA00014213"/>
    </source>
</evidence>
<dbReference type="PANTHER" id="PTHR33529">
    <property type="entry name" value="SLR0882 PROTEIN-RELATED"/>
    <property type="match status" value="1"/>
</dbReference>
<evidence type="ECO:0000256" key="7">
    <source>
        <dbReference type="ARBA" id="ARBA00022989"/>
    </source>
</evidence>
<dbReference type="Proteomes" id="UP000244173">
    <property type="component" value="Chromosome"/>
</dbReference>
<dbReference type="GO" id="GO:0015920">
    <property type="term" value="P:lipopolysaccharide transport"/>
    <property type="evidence" value="ECO:0007669"/>
    <property type="project" value="TreeGrafter"/>
</dbReference>
<dbReference type="STRING" id="1122240.GCA_000620105_01444"/>
<evidence type="ECO:0000256" key="4">
    <source>
        <dbReference type="ARBA" id="ARBA00022475"/>
    </source>
</evidence>
<feature type="transmembrane region" description="Helical" evidence="9">
    <location>
        <begin position="47"/>
        <end position="77"/>
    </location>
</feature>
<evidence type="ECO:0000313" key="10">
    <source>
        <dbReference type="EMBL" id="AVY95068.1"/>
    </source>
</evidence>
<dbReference type="InterPro" id="IPR030922">
    <property type="entry name" value="LptF"/>
</dbReference>
<evidence type="ECO:0000256" key="5">
    <source>
        <dbReference type="ARBA" id="ARBA00022519"/>
    </source>
</evidence>
<feature type="transmembrane region" description="Helical" evidence="9">
    <location>
        <begin position="12"/>
        <end position="35"/>
    </location>
</feature>
<dbReference type="GO" id="GO:0043190">
    <property type="term" value="C:ATP-binding cassette (ABC) transporter complex"/>
    <property type="evidence" value="ECO:0007669"/>
    <property type="project" value="InterPro"/>
</dbReference>
<comment type="subcellular location">
    <subcellularLocation>
        <location evidence="1">Cell inner membrane</location>
        <topology evidence="1">Multi-pass membrane protein</topology>
    </subcellularLocation>
</comment>
<dbReference type="PANTHER" id="PTHR33529:SF7">
    <property type="entry name" value="LIPOPOLYSACCHARIDE EXPORT SYSTEM PERMEASE PROTEIN LPTF"/>
    <property type="match status" value="1"/>
</dbReference>
<evidence type="ECO:0000256" key="8">
    <source>
        <dbReference type="ARBA" id="ARBA00023136"/>
    </source>
</evidence>
<name>A0A2S0PCF1_9NEIS</name>
<dbReference type="OrthoDB" id="9778062at2"/>
<feature type="transmembrane region" description="Helical" evidence="9">
    <location>
        <begin position="327"/>
        <end position="347"/>
    </location>
</feature>
<keyword evidence="6 9" id="KW-0812">Transmembrane</keyword>
<dbReference type="AlphaFoldDB" id="A0A2S0PCF1"/>